<dbReference type="Gene3D" id="1.10.10.10">
    <property type="entry name" value="Winged helix-like DNA-binding domain superfamily/Winged helix DNA-binding domain"/>
    <property type="match status" value="1"/>
</dbReference>
<dbReference type="PANTHER" id="PTHR43252:SF2">
    <property type="entry name" value="TRANSCRIPTION REGULATOR, PADR-LIKE FAMILY"/>
    <property type="match status" value="1"/>
</dbReference>
<organism evidence="3 4">
    <name type="scientific">Streptoalloteichus hindustanus</name>
    <dbReference type="NCBI Taxonomy" id="2017"/>
    <lineage>
        <taxon>Bacteria</taxon>
        <taxon>Bacillati</taxon>
        <taxon>Actinomycetota</taxon>
        <taxon>Actinomycetes</taxon>
        <taxon>Pseudonocardiales</taxon>
        <taxon>Pseudonocardiaceae</taxon>
        <taxon>Streptoalloteichus</taxon>
    </lineage>
</organism>
<dbReference type="Pfam" id="PF03551">
    <property type="entry name" value="PadR"/>
    <property type="match status" value="1"/>
</dbReference>
<feature type="compositionally biased region" description="Basic and acidic residues" evidence="1">
    <location>
        <begin position="36"/>
        <end position="57"/>
    </location>
</feature>
<accession>A0A1M4UJY6</accession>
<feature type="compositionally biased region" description="Gly residues" evidence="1">
    <location>
        <begin position="67"/>
        <end position="80"/>
    </location>
</feature>
<dbReference type="STRING" id="2017.SAMN05444320_101457"/>
<dbReference type="InterPro" id="IPR036390">
    <property type="entry name" value="WH_DNA-bd_sf"/>
</dbReference>
<protein>
    <submittedName>
        <fullName evidence="3">Transcriptional regulator, PadR family</fullName>
    </submittedName>
</protein>
<dbReference type="EMBL" id="FQVN01000001">
    <property type="protein sequence ID" value="SHE57091.1"/>
    <property type="molecule type" value="Genomic_DNA"/>
</dbReference>
<feature type="region of interest" description="Disordered" evidence="1">
    <location>
        <begin position="1"/>
        <end position="21"/>
    </location>
</feature>
<feature type="domain" description="Transcription regulator PadR N-terminal" evidence="2">
    <location>
        <begin position="96"/>
        <end position="164"/>
    </location>
</feature>
<reference evidence="3 4" key="1">
    <citation type="submission" date="2016-11" db="EMBL/GenBank/DDBJ databases">
        <authorList>
            <person name="Jaros S."/>
            <person name="Januszkiewicz K."/>
            <person name="Wedrychowicz H."/>
        </authorList>
    </citation>
    <scope>NUCLEOTIDE SEQUENCE [LARGE SCALE GENOMIC DNA]</scope>
    <source>
        <strain evidence="3 4">DSM 44523</strain>
    </source>
</reference>
<feature type="compositionally biased region" description="Low complexity" evidence="1">
    <location>
        <begin position="7"/>
        <end position="21"/>
    </location>
</feature>
<dbReference type="InterPro" id="IPR036388">
    <property type="entry name" value="WH-like_DNA-bd_sf"/>
</dbReference>
<evidence type="ECO:0000259" key="2">
    <source>
        <dbReference type="Pfam" id="PF03551"/>
    </source>
</evidence>
<evidence type="ECO:0000256" key="1">
    <source>
        <dbReference type="SAM" id="MobiDB-lite"/>
    </source>
</evidence>
<evidence type="ECO:0000313" key="4">
    <source>
        <dbReference type="Proteomes" id="UP000184501"/>
    </source>
</evidence>
<evidence type="ECO:0000313" key="3">
    <source>
        <dbReference type="EMBL" id="SHE57091.1"/>
    </source>
</evidence>
<dbReference type="Proteomes" id="UP000184501">
    <property type="component" value="Unassembled WGS sequence"/>
</dbReference>
<sequence>MSAQAMPSPGRFSGPFPGGTPFHEAARWMRMAMRGEHHGHGSEHGRGHGRGRGRDRGGFGFPPFGGFPFGGPGGGPGGPWGRRPRVRRGDVRAAALALLAEKPMNGYQIIQEIRQRSEGMWRPSSGSVYPALQQLEDEGLIRAVEQEGGRRAFELTEAGRSHVEERAEELRAPWAAVTEDIDNASREFRHLVQQTAFAVMQVMQAGSPAQVEEARKVLNETRKAMYRILAEDDLTSEDDEPEG</sequence>
<keyword evidence="4" id="KW-1185">Reference proteome</keyword>
<proteinExistence type="predicted"/>
<name>A0A1M4UJY6_STRHI</name>
<dbReference type="SUPFAM" id="SSF46785">
    <property type="entry name" value="Winged helix' DNA-binding domain"/>
    <property type="match status" value="1"/>
</dbReference>
<feature type="region of interest" description="Disordered" evidence="1">
    <location>
        <begin position="36"/>
        <end position="85"/>
    </location>
</feature>
<dbReference type="RefSeq" id="WP_234995489.1">
    <property type="nucleotide sequence ID" value="NZ_FQVN01000001.1"/>
</dbReference>
<dbReference type="PANTHER" id="PTHR43252">
    <property type="entry name" value="TRANSCRIPTIONAL REGULATOR YQJI"/>
    <property type="match status" value="1"/>
</dbReference>
<dbReference type="AlphaFoldDB" id="A0A1M4UJY6"/>
<dbReference type="InterPro" id="IPR005149">
    <property type="entry name" value="Tscrpt_reg_PadR_N"/>
</dbReference>
<gene>
    <name evidence="3" type="ORF">SAMN05444320_101457</name>
</gene>